<organism evidence="1">
    <name type="scientific">Lepeophtheirus salmonis</name>
    <name type="common">Salmon louse</name>
    <name type="synonym">Caligus salmonis</name>
    <dbReference type="NCBI Taxonomy" id="72036"/>
    <lineage>
        <taxon>Eukaryota</taxon>
        <taxon>Metazoa</taxon>
        <taxon>Ecdysozoa</taxon>
        <taxon>Arthropoda</taxon>
        <taxon>Crustacea</taxon>
        <taxon>Multicrustacea</taxon>
        <taxon>Hexanauplia</taxon>
        <taxon>Copepoda</taxon>
        <taxon>Siphonostomatoida</taxon>
        <taxon>Caligidae</taxon>
        <taxon>Lepeophtheirus</taxon>
    </lineage>
</organism>
<dbReference type="AlphaFoldDB" id="A0A0K2TRR2"/>
<accession>A0A0K2TRR2</accession>
<sequence>MPGKSLDSNLTVKALPRKFSASTLSLKRSGLKRR</sequence>
<name>A0A0K2TRR2_LEPSM</name>
<protein>
    <submittedName>
        <fullName evidence="1">Uncharacterized protein</fullName>
    </submittedName>
</protein>
<dbReference type="EMBL" id="HACA01011129">
    <property type="protein sequence ID" value="CDW28490.1"/>
    <property type="molecule type" value="Transcribed_RNA"/>
</dbReference>
<proteinExistence type="predicted"/>
<reference evidence="1" key="1">
    <citation type="submission" date="2014-05" db="EMBL/GenBank/DDBJ databases">
        <authorList>
            <person name="Chronopoulou M."/>
        </authorList>
    </citation>
    <scope>NUCLEOTIDE SEQUENCE</scope>
    <source>
        <tissue evidence="1">Whole organism</tissue>
    </source>
</reference>
<evidence type="ECO:0000313" key="1">
    <source>
        <dbReference type="EMBL" id="CDW28490.1"/>
    </source>
</evidence>